<evidence type="ECO:0000313" key="1">
    <source>
        <dbReference type="EMBL" id="MEV0968472.1"/>
    </source>
</evidence>
<gene>
    <name evidence="1" type="ORF">AB0I59_07545</name>
</gene>
<accession>A0ABV3GAS4</accession>
<name>A0ABV3GAS4_MICGL</name>
<evidence type="ECO:0008006" key="3">
    <source>
        <dbReference type="Google" id="ProtNLM"/>
    </source>
</evidence>
<proteinExistence type="predicted"/>
<protein>
    <recommendedName>
        <fullName evidence="3">Transcriptional regulator</fullName>
    </recommendedName>
</protein>
<dbReference type="EMBL" id="JBFALK010000003">
    <property type="protein sequence ID" value="MEV0968472.1"/>
    <property type="molecule type" value="Genomic_DNA"/>
</dbReference>
<comment type="caution">
    <text evidence="1">The sequence shown here is derived from an EMBL/GenBank/DDBJ whole genome shotgun (WGS) entry which is preliminary data.</text>
</comment>
<dbReference type="Proteomes" id="UP001551675">
    <property type="component" value="Unassembled WGS sequence"/>
</dbReference>
<organism evidence="1 2">
    <name type="scientific">Microtetraspora glauca</name>
    <dbReference type="NCBI Taxonomy" id="1996"/>
    <lineage>
        <taxon>Bacteria</taxon>
        <taxon>Bacillati</taxon>
        <taxon>Actinomycetota</taxon>
        <taxon>Actinomycetes</taxon>
        <taxon>Streptosporangiales</taxon>
        <taxon>Streptosporangiaceae</taxon>
        <taxon>Microtetraspora</taxon>
    </lineage>
</organism>
<reference evidence="1 2" key="1">
    <citation type="submission" date="2024-06" db="EMBL/GenBank/DDBJ databases">
        <title>The Natural Products Discovery Center: Release of the First 8490 Sequenced Strains for Exploring Actinobacteria Biosynthetic Diversity.</title>
        <authorList>
            <person name="Kalkreuter E."/>
            <person name="Kautsar S.A."/>
            <person name="Yang D."/>
            <person name="Bader C.D."/>
            <person name="Teijaro C.N."/>
            <person name="Fluegel L."/>
            <person name="Davis C.M."/>
            <person name="Simpson J.R."/>
            <person name="Lauterbach L."/>
            <person name="Steele A.D."/>
            <person name="Gui C."/>
            <person name="Meng S."/>
            <person name="Li G."/>
            <person name="Viehrig K."/>
            <person name="Ye F."/>
            <person name="Su P."/>
            <person name="Kiefer A.F."/>
            <person name="Nichols A."/>
            <person name="Cepeda A.J."/>
            <person name="Yan W."/>
            <person name="Fan B."/>
            <person name="Jiang Y."/>
            <person name="Adhikari A."/>
            <person name="Zheng C.-J."/>
            <person name="Schuster L."/>
            <person name="Cowan T.M."/>
            <person name="Smanski M.J."/>
            <person name="Chevrette M.G."/>
            <person name="De Carvalho L.P.S."/>
            <person name="Shen B."/>
        </authorList>
    </citation>
    <scope>NUCLEOTIDE SEQUENCE [LARGE SCALE GENOMIC DNA]</scope>
    <source>
        <strain evidence="1 2">NPDC050100</strain>
    </source>
</reference>
<keyword evidence="2" id="KW-1185">Reference proteome</keyword>
<dbReference type="RefSeq" id="WP_358131146.1">
    <property type="nucleotide sequence ID" value="NZ_JBFALK010000003.1"/>
</dbReference>
<evidence type="ECO:0000313" key="2">
    <source>
        <dbReference type="Proteomes" id="UP001551675"/>
    </source>
</evidence>
<sequence length="125" mass="14058">MWDYLQRKKAQEGDSLRALAKRCVDPETGFDLKRPWLSMLAEGDMNRAPELWRLRALAAGMSAPLQQLQLMAAQQWLGFSAETVDVQVGSGDHVIVPVPPGLTAADRAKVVRWAEQWARELDEED</sequence>